<name>A0A1R2BW55_9CILI</name>
<protein>
    <submittedName>
        <fullName evidence="1">Uncharacterized protein</fullName>
    </submittedName>
</protein>
<reference evidence="1 2" key="1">
    <citation type="submission" date="2016-11" db="EMBL/GenBank/DDBJ databases">
        <title>The macronuclear genome of Stentor coeruleus: a giant cell with tiny introns.</title>
        <authorList>
            <person name="Slabodnick M."/>
            <person name="Ruby J.G."/>
            <person name="Reiff S.B."/>
            <person name="Swart E.C."/>
            <person name="Gosai S."/>
            <person name="Prabakaran S."/>
            <person name="Witkowska E."/>
            <person name="Larue G.E."/>
            <person name="Fisher S."/>
            <person name="Freeman R.M."/>
            <person name="Gunawardena J."/>
            <person name="Chu W."/>
            <person name="Stover N.A."/>
            <person name="Gregory B.D."/>
            <person name="Nowacki M."/>
            <person name="Derisi J."/>
            <person name="Roy S.W."/>
            <person name="Marshall W.F."/>
            <person name="Sood P."/>
        </authorList>
    </citation>
    <scope>NUCLEOTIDE SEQUENCE [LARGE SCALE GENOMIC DNA]</scope>
    <source>
        <strain evidence="1">WM001</strain>
    </source>
</reference>
<dbReference type="EMBL" id="MPUH01000400">
    <property type="protein sequence ID" value="OMJ80966.1"/>
    <property type="molecule type" value="Genomic_DNA"/>
</dbReference>
<keyword evidence="2" id="KW-1185">Reference proteome</keyword>
<organism evidence="1 2">
    <name type="scientific">Stentor coeruleus</name>
    <dbReference type="NCBI Taxonomy" id="5963"/>
    <lineage>
        <taxon>Eukaryota</taxon>
        <taxon>Sar</taxon>
        <taxon>Alveolata</taxon>
        <taxon>Ciliophora</taxon>
        <taxon>Postciliodesmatophora</taxon>
        <taxon>Heterotrichea</taxon>
        <taxon>Heterotrichida</taxon>
        <taxon>Stentoridae</taxon>
        <taxon>Stentor</taxon>
    </lineage>
</organism>
<dbReference type="AlphaFoldDB" id="A0A1R2BW55"/>
<comment type="caution">
    <text evidence="1">The sequence shown here is derived from an EMBL/GenBank/DDBJ whole genome shotgun (WGS) entry which is preliminary data.</text>
</comment>
<proteinExistence type="predicted"/>
<accession>A0A1R2BW55</accession>
<gene>
    <name evidence="1" type="ORF">SteCoe_18674</name>
</gene>
<dbReference type="Proteomes" id="UP000187209">
    <property type="component" value="Unassembled WGS sequence"/>
</dbReference>
<sequence length="198" mass="23041">MSSLITLKKPELRKTRRLNILNVKMNIEPHKTIFSTLDPESSSLSPKYYHLITESQRFHKDKKLESRIPLPLLQGQYKKMSPRKISPISLELSKIIRDPIHTNFRKKRILSTDSGSLTKRSRTNSKIISRENPQAQTSTIDSLLQTNKIRLFSKSPRSLISVTEAYYREKFSKTPRKFIYNSRNASESLLKKIKPSLK</sequence>
<evidence type="ECO:0000313" key="1">
    <source>
        <dbReference type="EMBL" id="OMJ80966.1"/>
    </source>
</evidence>
<evidence type="ECO:0000313" key="2">
    <source>
        <dbReference type="Proteomes" id="UP000187209"/>
    </source>
</evidence>